<sequence>MAIFREKVPRLKALLWTGQEKFTSRVGIGTISVGDVKMRPATAVI</sequence>
<dbReference type="EMBL" id="JAGYPE020000042">
    <property type="protein sequence ID" value="MCH6267786.1"/>
    <property type="molecule type" value="Genomic_DNA"/>
</dbReference>
<organism evidence="1 2">
    <name type="scientific">Neobacillus citreus</name>
    <dbReference type="NCBI Taxonomy" id="2833578"/>
    <lineage>
        <taxon>Bacteria</taxon>
        <taxon>Bacillati</taxon>
        <taxon>Bacillota</taxon>
        <taxon>Bacilli</taxon>
        <taxon>Bacillales</taxon>
        <taxon>Bacillaceae</taxon>
        <taxon>Neobacillus</taxon>
    </lineage>
</organism>
<protein>
    <submittedName>
        <fullName evidence="1">Uncharacterized protein</fullName>
    </submittedName>
</protein>
<comment type="caution">
    <text evidence="1">The sequence shown here is derived from an EMBL/GenBank/DDBJ whole genome shotgun (WGS) entry which is preliminary data.</text>
</comment>
<dbReference type="RefSeq" id="WP_241113983.1">
    <property type="nucleotide sequence ID" value="NZ_JAGYPE020000042.1"/>
</dbReference>
<name>A0A9J6MVM1_9BACI</name>
<evidence type="ECO:0000313" key="2">
    <source>
        <dbReference type="Proteomes" id="UP000677265"/>
    </source>
</evidence>
<keyword evidence="2" id="KW-1185">Reference proteome</keyword>
<evidence type="ECO:0000313" key="1">
    <source>
        <dbReference type="EMBL" id="MCH6267786.1"/>
    </source>
</evidence>
<proteinExistence type="predicted"/>
<gene>
    <name evidence="1" type="ORF">KHB02_019885</name>
</gene>
<dbReference type="Proteomes" id="UP000677265">
    <property type="component" value="Unassembled WGS sequence"/>
</dbReference>
<dbReference type="AlphaFoldDB" id="A0A9J6MVM1"/>
<accession>A0A9J6MVM1</accession>
<reference evidence="1 2" key="1">
    <citation type="submission" date="2022-03" db="EMBL/GenBank/DDBJ databases">
        <title>Novel Bacillus species.</title>
        <authorList>
            <person name="Liu G."/>
        </authorList>
    </citation>
    <scope>NUCLEOTIDE SEQUENCE [LARGE SCALE GENOMIC DNA]</scope>
    <source>
        <strain evidence="1 2">FJAT-50051</strain>
    </source>
</reference>